<dbReference type="EMBL" id="MU274901">
    <property type="protein sequence ID" value="KAI0093589.1"/>
    <property type="molecule type" value="Genomic_DNA"/>
</dbReference>
<dbReference type="Proteomes" id="UP001055072">
    <property type="component" value="Unassembled WGS sequence"/>
</dbReference>
<organism evidence="1 2">
    <name type="scientific">Irpex rosettiformis</name>
    <dbReference type="NCBI Taxonomy" id="378272"/>
    <lineage>
        <taxon>Eukaryota</taxon>
        <taxon>Fungi</taxon>
        <taxon>Dikarya</taxon>
        <taxon>Basidiomycota</taxon>
        <taxon>Agaricomycotina</taxon>
        <taxon>Agaricomycetes</taxon>
        <taxon>Polyporales</taxon>
        <taxon>Irpicaceae</taxon>
        <taxon>Irpex</taxon>
    </lineage>
</organism>
<reference evidence="1" key="1">
    <citation type="journal article" date="2021" name="Environ. Microbiol.">
        <title>Gene family expansions and transcriptome signatures uncover fungal adaptations to wood decay.</title>
        <authorList>
            <person name="Hage H."/>
            <person name="Miyauchi S."/>
            <person name="Viragh M."/>
            <person name="Drula E."/>
            <person name="Min B."/>
            <person name="Chaduli D."/>
            <person name="Navarro D."/>
            <person name="Favel A."/>
            <person name="Norest M."/>
            <person name="Lesage-Meessen L."/>
            <person name="Balint B."/>
            <person name="Merenyi Z."/>
            <person name="de Eugenio L."/>
            <person name="Morin E."/>
            <person name="Martinez A.T."/>
            <person name="Baldrian P."/>
            <person name="Stursova M."/>
            <person name="Martinez M.J."/>
            <person name="Novotny C."/>
            <person name="Magnuson J.K."/>
            <person name="Spatafora J.W."/>
            <person name="Maurice S."/>
            <person name="Pangilinan J."/>
            <person name="Andreopoulos W."/>
            <person name="LaButti K."/>
            <person name="Hundley H."/>
            <person name="Na H."/>
            <person name="Kuo A."/>
            <person name="Barry K."/>
            <person name="Lipzen A."/>
            <person name="Henrissat B."/>
            <person name="Riley R."/>
            <person name="Ahrendt S."/>
            <person name="Nagy L.G."/>
            <person name="Grigoriev I.V."/>
            <person name="Martin F."/>
            <person name="Rosso M.N."/>
        </authorList>
    </citation>
    <scope>NUCLEOTIDE SEQUENCE</scope>
    <source>
        <strain evidence="1">CBS 384.51</strain>
    </source>
</reference>
<name>A0ACB8UH15_9APHY</name>
<gene>
    <name evidence="1" type="ORF">BDY19DRAFT_260981</name>
</gene>
<evidence type="ECO:0000313" key="2">
    <source>
        <dbReference type="Proteomes" id="UP001055072"/>
    </source>
</evidence>
<comment type="caution">
    <text evidence="1">The sequence shown here is derived from an EMBL/GenBank/DDBJ whole genome shotgun (WGS) entry which is preliminary data.</text>
</comment>
<evidence type="ECO:0000313" key="1">
    <source>
        <dbReference type="EMBL" id="KAI0093589.1"/>
    </source>
</evidence>
<protein>
    <submittedName>
        <fullName evidence="1">Uncharacterized protein</fullName>
    </submittedName>
</protein>
<sequence>MILSLGGRLKCSAAAVWGLHLGSCEPLATMEVPPSVQHTLRDIQIAKHFFLAGYCILLYDHIITLSQEIEVIWKRQKTYIAWLFILLRYYSILVITVVCVGSFSAAITRERCAHWILFLPLGMTMPLSLLPSILMSIRVWAMYNANRYLLTFLLVYLAAETAAGLWEYTASGETPALDPLDNYEYHFCMYLPPKKIGHASILFLSMELTFDSICFLLTVSRTVYMHYHHQATIRQSGLPVNRSRWSTSIRRRLHKRGLLSSLVQDGALYFAAIFSINLIWVVMILHAPTDLRGLASQPSACLMTTIICRITMNLRTTAYDSNYVVDHSMNASQSHWPGDDAAYPNHRTFEAADRSIPLSTFCPAVGIHSEMDDEGGYGVVQVSLRSHNSDVKDEDESPTHEVAGVLKPFSNGNGYGEYAACQHERAFKDV</sequence>
<keyword evidence="2" id="KW-1185">Reference proteome</keyword>
<proteinExistence type="predicted"/>
<accession>A0ACB8UH15</accession>